<dbReference type="RefSeq" id="XP_040740889.1">
    <property type="nucleotide sequence ID" value="XM_040891879.1"/>
</dbReference>
<dbReference type="Proteomes" id="UP000193922">
    <property type="component" value="Unassembled WGS sequence"/>
</dbReference>
<feature type="region of interest" description="Disordered" evidence="1">
    <location>
        <begin position="217"/>
        <end position="276"/>
    </location>
</feature>
<dbReference type="GeneID" id="63808527"/>
<comment type="caution">
    <text evidence="2">The sequence shown here is derived from an EMBL/GenBank/DDBJ whole genome shotgun (WGS) entry which is preliminary data.</text>
</comment>
<accession>A0A1Y1W080</accession>
<evidence type="ECO:0000313" key="2">
    <source>
        <dbReference type="EMBL" id="ORX66930.1"/>
    </source>
</evidence>
<protein>
    <submittedName>
        <fullName evidence="2">Uncharacterized protein</fullName>
    </submittedName>
</protein>
<reference evidence="2 3" key="1">
    <citation type="submission" date="2016-07" db="EMBL/GenBank/DDBJ databases">
        <title>Pervasive Adenine N6-methylation of Active Genes in Fungi.</title>
        <authorList>
            <consortium name="DOE Joint Genome Institute"/>
            <person name="Mondo S.J."/>
            <person name="Dannebaum R.O."/>
            <person name="Kuo R.C."/>
            <person name="Labutti K."/>
            <person name="Haridas S."/>
            <person name="Kuo A."/>
            <person name="Salamov A."/>
            <person name="Ahrendt S.R."/>
            <person name="Lipzen A."/>
            <person name="Sullivan W."/>
            <person name="Andreopoulos W.B."/>
            <person name="Clum A."/>
            <person name="Lindquist E."/>
            <person name="Daum C."/>
            <person name="Ramamoorthy G.K."/>
            <person name="Gryganskyi A."/>
            <person name="Culley D."/>
            <person name="Magnuson J.K."/>
            <person name="James T.Y."/>
            <person name="O'Malley M.A."/>
            <person name="Stajich J.E."/>
            <person name="Spatafora J.W."/>
            <person name="Visel A."/>
            <person name="Grigoriev I.V."/>
        </authorList>
    </citation>
    <scope>NUCLEOTIDE SEQUENCE [LARGE SCALE GENOMIC DNA]</scope>
    <source>
        <strain evidence="2 3">ATCC 12442</strain>
    </source>
</reference>
<evidence type="ECO:0000256" key="1">
    <source>
        <dbReference type="SAM" id="MobiDB-lite"/>
    </source>
</evidence>
<feature type="compositionally biased region" description="Polar residues" evidence="1">
    <location>
        <begin position="224"/>
        <end position="235"/>
    </location>
</feature>
<dbReference type="AlphaFoldDB" id="A0A1Y1W080"/>
<proteinExistence type="predicted"/>
<organism evidence="2 3">
    <name type="scientific">Linderina pennispora</name>
    <dbReference type="NCBI Taxonomy" id="61395"/>
    <lineage>
        <taxon>Eukaryota</taxon>
        <taxon>Fungi</taxon>
        <taxon>Fungi incertae sedis</taxon>
        <taxon>Zoopagomycota</taxon>
        <taxon>Kickxellomycotina</taxon>
        <taxon>Kickxellomycetes</taxon>
        <taxon>Kickxellales</taxon>
        <taxon>Kickxellaceae</taxon>
        <taxon>Linderina</taxon>
    </lineage>
</organism>
<name>A0A1Y1W080_9FUNG</name>
<keyword evidence="3" id="KW-1185">Reference proteome</keyword>
<dbReference type="OrthoDB" id="196165at2759"/>
<feature type="region of interest" description="Disordered" evidence="1">
    <location>
        <begin position="36"/>
        <end position="68"/>
    </location>
</feature>
<gene>
    <name evidence="2" type="ORF">DL89DRAFT_61707</name>
</gene>
<sequence>MDDEPLQNPAVRTSLINGSNIAADIQGALAAHMVPGPSDFYPSNEDSDEGDSIMGSALETPDNDNTDNTDEVGRYALCIRHIDAFSTSDAEITAFSDEMFSEVLYRALSVFTLAPALKSGLCLHAQVQQRNLVPLNNDGQVSSFLDYLREATHATVPESGDINPSLCTIILSDKSLPRSRLLPDAAHDAAEDDPYMDIDDSSKNILRTSIATSLSESVGVAASDSESIMTNQSPVDTLRKDLPLPATASKETAVEAPLDRNEPSAPTDRNPRGTPP</sequence>
<dbReference type="EMBL" id="MCFD01000014">
    <property type="protein sequence ID" value="ORX66930.1"/>
    <property type="molecule type" value="Genomic_DNA"/>
</dbReference>
<evidence type="ECO:0000313" key="3">
    <source>
        <dbReference type="Proteomes" id="UP000193922"/>
    </source>
</evidence>